<feature type="compositionally biased region" description="Low complexity" evidence="6">
    <location>
        <begin position="53"/>
        <end position="69"/>
    </location>
</feature>
<gene>
    <name evidence="8" type="ORF">Pfra01_001351200</name>
</gene>
<proteinExistence type="predicted"/>
<protein>
    <submittedName>
        <fullName evidence="8">Unnamed protein product</fullName>
    </submittedName>
</protein>
<dbReference type="OrthoDB" id="116195at2759"/>
<evidence type="ECO:0000256" key="6">
    <source>
        <dbReference type="SAM" id="MobiDB-lite"/>
    </source>
</evidence>
<accession>A0A9W6XNB3</accession>
<evidence type="ECO:0000256" key="3">
    <source>
        <dbReference type="ARBA" id="ARBA00022833"/>
    </source>
</evidence>
<evidence type="ECO:0000256" key="2">
    <source>
        <dbReference type="ARBA" id="ARBA00022771"/>
    </source>
</evidence>
<dbReference type="PROSITE" id="PS50808">
    <property type="entry name" value="ZF_BED"/>
    <property type="match status" value="1"/>
</dbReference>
<keyword evidence="3" id="KW-0862">Zinc</keyword>
<name>A0A9W6XNB3_9STRA</name>
<keyword evidence="2 4" id="KW-0863">Zinc-finger</keyword>
<reference evidence="8" key="1">
    <citation type="submission" date="2023-04" db="EMBL/GenBank/DDBJ databases">
        <title>Phytophthora fragariaefolia NBRC 109709.</title>
        <authorList>
            <person name="Ichikawa N."/>
            <person name="Sato H."/>
            <person name="Tonouchi N."/>
        </authorList>
    </citation>
    <scope>NUCLEOTIDE SEQUENCE</scope>
    <source>
        <strain evidence="8">NBRC 109709</strain>
    </source>
</reference>
<feature type="domain" description="BED-type" evidence="7">
    <location>
        <begin position="3"/>
        <end position="56"/>
    </location>
</feature>
<feature type="coiled-coil region" evidence="5">
    <location>
        <begin position="122"/>
        <end position="179"/>
    </location>
</feature>
<keyword evidence="5" id="KW-0175">Coiled coil</keyword>
<dbReference type="AlphaFoldDB" id="A0A9W6XNB3"/>
<evidence type="ECO:0000256" key="1">
    <source>
        <dbReference type="ARBA" id="ARBA00022723"/>
    </source>
</evidence>
<feature type="region of interest" description="Disordered" evidence="6">
    <location>
        <begin position="53"/>
        <end position="110"/>
    </location>
</feature>
<evidence type="ECO:0000256" key="5">
    <source>
        <dbReference type="SAM" id="Coils"/>
    </source>
</evidence>
<sequence>MARGLNKEWELFGQRYRVAGAKVDKVDCKACHKQVSAAVNRLQSHLRICPVSSSASNSAASSTTSTAAAPQPPPDSLSAVIEHSIETEALGAEPPVKKQRQSPGGSEDELWLGPEAVAALSARRLEIEEKRLALEIKRDQREHARERLSLEILAAQAKREKLRAEKEAYEAKVVLALSRKQLREQGVSDEEIDRILPITGAVESTDSEAENDTAAAFRVLD</sequence>
<keyword evidence="9" id="KW-1185">Reference proteome</keyword>
<evidence type="ECO:0000313" key="8">
    <source>
        <dbReference type="EMBL" id="GMF41956.1"/>
    </source>
</evidence>
<comment type="caution">
    <text evidence="8">The sequence shown here is derived from an EMBL/GenBank/DDBJ whole genome shotgun (WGS) entry which is preliminary data.</text>
</comment>
<evidence type="ECO:0000256" key="4">
    <source>
        <dbReference type="PROSITE-ProRule" id="PRU00027"/>
    </source>
</evidence>
<evidence type="ECO:0000313" key="9">
    <source>
        <dbReference type="Proteomes" id="UP001165121"/>
    </source>
</evidence>
<evidence type="ECO:0000259" key="7">
    <source>
        <dbReference type="PROSITE" id="PS50808"/>
    </source>
</evidence>
<organism evidence="8 9">
    <name type="scientific">Phytophthora fragariaefolia</name>
    <dbReference type="NCBI Taxonomy" id="1490495"/>
    <lineage>
        <taxon>Eukaryota</taxon>
        <taxon>Sar</taxon>
        <taxon>Stramenopiles</taxon>
        <taxon>Oomycota</taxon>
        <taxon>Peronosporomycetes</taxon>
        <taxon>Peronosporales</taxon>
        <taxon>Peronosporaceae</taxon>
        <taxon>Phytophthora</taxon>
    </lineage>
</organism>
<dbReference type="InterPro" id="IPR003656">
    <property type="entry name" value="Znf_BED"/>
</dbReference>
<keyword evidence="1" id="KW-0479">Metal-binding</keyword>
<dbReference type="GO" id="GO:0008270">
    <property type="term" value="F:zinc ion binding"/>
    <property type="evidence" value="ECO:0007669"/>
    <property type="project" value="UniProtKB-KW"/>
</dbReference>
<dbReference type="Proteomes" id="UP001165121">
    <property type="component" value="Unassembled WGS sequence"/>
</dbReference>
<dbReference type="GO" id="GO:0003677">
    <property type="term" value="F:DNA binding"/>
    <property type="evidence" value="ECO:0007669"/>
    <property type="project" value="InterPro"/>
</dbReference>
<dbReference type="EMBL" id="BSXT01001389">
    <property type="protein sequence ID" value="GMF41956.1"/>
    <property type="molecule type" value="Genomic_DNA"/>
</dbReference>